<dbReference type="InterPro" id="IPR000014">
    <property type="entry name" value="PAS"/>
</dbReference>
<keyword evidence="8" id="KW-1133">Transmembrane helix</keyword>
<dbReference type="Pfam" id="PF00010">
    <property type="entry name" value="HLH"/>
    <property type="match status" value="1"/>
</dbReference>
<evidence type="ECO:0000256" key="1">
    <source>
        <dbReference type="ARBA" id="ARBA00004123"/>
    </source>
</evidence>
<dbReference type="AlphaFoldDB" id="A0A1I8GPX4"/>
<dbReference type="InterPro" id="IPR013767">
    <property type="entry name" value="PAS_fold"/>
</dbReference>
<evidence type="ECO:0000313" key="11">
    <source>
        <dbReference type="Proteomes" id="UP000095280"/>
    </source>
</evidence>
<keyword evidence="3" id="KW-0805">Transcription regulation</keyword>
<evidence type="ECO:0000313" key="12">
    <source>
        <dbReference type="WBParaSite" id="maker-uti_cns_0002601-snap-gene-0.6-mRNA-1"/>
    </source>
</evidence>
<feature type="domain" description="PAS" evidence="9">
    <location>
        <begin position="110"/>
        <end position="167"/>
    </location>
</feature>
<feature type="region of interest" description="Disordered" evidence="7">
    <location>
        <begin position="1"/>
        <end position="34"/>
    </location>
</feature>
<keyword evidence="5" id="KW-0804">Transcription</keyword>
<dbReference type="Pfam" id="PF00989">
    <property type="entry name" value="PAS"/>
    <property type="match status" value="1"/>
</dbReference>
<dbReference type="PROSITE" id="PS50112">
    <property type="entry name" value="PAS"/>
    <property type="match status" value="2"/>
</dbReference>
<evidence type="ECO:0000259" key="10">
    <source>
        <dbReference type="PROSITE" id="PS50888"/>
    </source>
</evidence>
<dbReference type="InterPro" id="IPR035965">
    <property type="entry name" value="PAS-like_dom_sf"/>
</dbReference>
<dbReference type="FunFam" id="4.10.280.10:FF:000011">
    <property type="entry name" value="Aryl hydrocarbon receptor nuclear translocator 2"/>
    <property type="match status" value="1"/>
</dbReference>
<organism evidence="11 12">
    <name type="scientific">Macrostomum lignano</name>
    <dbReference type="NCBI Taxonomy" id="282301"/>
    <lineage>
        <taxon>Eukaryota</taxon>
        <taxon>Metazoa</taxon>
        <taxon>Spiralia</taxon>
        <taxon>Lophotrochozoa</taxon>
        <taxon>Platyhelminthes</taxon>
        <taxon>Rhabditophora</taxon>
        <taxon>Macrostomorpha</taxon>
        <taxon>Macrostomida</taxon>
        <taxon>Macrostomidae</taxon>
        <taxon>Macrostomum</taxon>
    </lineage>
</organism>
<dbReference type="Proteomes" id="UP000095280">
    <property type="component" value="Unplaced"/>
</dbReference>
<evidence type="ECO:0000256" key="8">
    <source>
        <dbReference type="SAM" id="Phobius"/>
    </source>
</evidence>
<feature type="compositionally biased region" description="Basic and acidic residues" evidence="7">
    <location>
        <begin position="21"/>
        <end position="34"/>
    </location>
</feature>
<dbReference type="PRINTS" id="PR00785">
    <property type="entry name" value="NCTRNSLOCATR"/>
</dbReference>
<dbReference type="InterPro" id="IPR050933">
    <property type="entry name" value="Circadian_TF"/>
</dbReference>
<evidence type="ECO:0000256" key="7">
    <source>
        <dbReference type="SAM" id="MobiDB-lite"/>
    </source>
</evidence>
<dbReference type="SUPFAM" id="SSF47459">
    <property type="entry name" value="HLH, helix-loop-helix DNA-binding domain"/>
    <property type="match status" value="1"/>
</dbReference>
<evidence type="ECO:0000256" key="3">
    <source>
        <dbReference type="ARBA" id="ARBA00023015"/>
    </source>
</evidence>
<name>A0A1I8GPX4_9PLAT</name>
<dbReference type="GO" id="GO:0005737">
    <property type="term" value="C:cytoplasm"/>
    <property type="evidence" value="ECO:0007669"/>
    <property type="project" value="InterPro"/>
</dbReference>
<keyword evidence="6" id="KW-0539">Nucleus</keyword>
<dbReference type="WBParaSite" id="maker-uti_cns_0002601-snap-gene-0.6-mRNA-1">
    <property type="protein sequence ID" value="maker-uti_cns_0002601-snap-gene-0.6-mRNA-1"/>
    <property type="gene ID" value="maker-uti_cns_0002601-snap-gene-0.6"/>
</dbReference>
<sequence>GGATGCAPGGRGGGGGGGGPRDQETLDKERYARESHCEIERRRRNKMSAYIGELCDMVPSCANLARKPDKLTILRMAVAHMRGLRGTGNTGVDGTYKPSFLSDLELKHLVLEAADGFLFVCQCDTGRLVYVSDSVSLVLGLSQAECYQRPLYDLLHPDDREKVRDQLASADPAAARVLDLKTGTVKKDGYHAHMRSTMGARRSFMCRMRICPPDAQHPQQPPHQRQRQRTMLAPSADGQQYVIAHPADGADSGEGPDPTVVTFCDQRVTAVLGHRPADLVGRPLSELAAPGDRARLRAAAVAAAASRGQAQCAAACRLRTAAAASSDAAAEYRQVHCSLAAFHNPCSDELEFLLVHLRQCGANNAAAAAASAAARNDGAPASGPGQLLAANSCLRLLLAASAAPASHARPTAASDAAASPASSWAAAAAAAAPSAARPASRVALATAPASARLFVFAVAAPAGAGSWCRRCVARFRRRRCRRR</sequence>
<keyword evidence="2" id="KW-0677">Repeat</keyword>
<dbReference type="GO" id="GO:0005667">
    <property type="term" value="C:transcription regulator complex"/>
    <property type="evidence" value="ECO:0007669"/>
    <property type="project" value="InterPro"/>
</dbReference>
<feature type="domain" description="BHLH" evidence="10">
    <location>
        <begin position="31"/>
        <end position="84"/>
    </location>
</feature>
<dbReference type="CDD" id="cd18947">
    <property type="entry name" value="bHLH-PAS_ARNT"/>
    <property type="match status" value="1"/>
</dbReference>
<protein>
    <submittedName>
        <fullName evidence="12">Aryl hydrocarbon receptor nuclear translocator</fullName>
    </submittedName>
</protein>
<dbReference type="GO" id="GO:0003700">
    <property type="term" value="F:DNA-binding transcription factor activity"/>
    <property type="evidence" value="ECO:0007669"/>
    <property type="project" value="InterPro"/>
</dbReference>
<evidence type="ECO:0000256" key="4">
    <source>
        <dbReference type="ARBA" id="ARBA00023125"/>
    </source>
</evidence>
<reference evidence="12" key="1">
    <citation type="submission" date="2016-11" db="UniProtKB">
        <authorList>
            <consortium name="WormBaseParasite"/>
        </authorList>
    </citation>
    <scope>IDENTIFICATION</scope>
</reference>
<keyword evidence="8" id="KW-0472">Membrane</keyword>
<keyword evidence="4" id="KW-0238">DNA-binding</keyword>
<dbReference type="GO" id="GO:0003677">
    <property type="term" value="F:DNA binding"/>
    <property type="evidence" value="ECO:0007669"/>
    <property type="project" value="UniProtKB-KW"/>
</dbReference>
<dbReference type="GO" id="GO:0046983">
    <property type="term" value="F:protein dimerization activity"/>
    <property type="evidence" value="ECO:0007669"/>
    <property type="project" value="InterPro"/>
</dbReference>
<dbReference type="InterPro" id="IPR011598">
    <property type="entry name" value="bHLH_dom"/>
</dbReference>
<evidence type="ECO:0000256" key="2">
    <source>
        <dbReference type="ARBA" id="ARBA00022737"/>
    </source>
</evidence>
<accession>A0A1I8GPX4</accession>
<evidence type="ECO:0000256" key="5">
    <source>
        <dbReference type="ARBA" id="ARBA00023163"/>
    </source>
</evidence>
<dbReference type="PROSITE" id="PS50888">
    <property type="entry name" value="BHLH"/>
    <property type="match status" value="1"/>
</dbReference>
<feature type="compositionally biased region" description="Gly residues" evidence="7">
    <location>
        <begin position="1"/>
        <end position="20"/>
    </location>
</feature>
<dbReference type="InterPro" id="IPR036638">
    <property type="entry name" value="HLH_DNA-bd_sf"/>
</dbReference>
<evidence type="ECO:0000259" key="9">
    <source>
        <dbReference type="PROSITE" id="PS50112"/>
    </source>
</evidence>
<dbReference type="Gene3D" id="3.30.450.20">
    <property type="entry name" value="PAS domain"/>
    <property type="match status" value="2"/>
</dbReference>
<dbReference type="CDD" id="cd00130">
    <property type="entry name" value="PAS"/>
    <property type="match status" value="2"/>
</dbReference>
<proteinExistence type="predicted"/>
<dbReference type="PANTHER" id="PTHR23042">
    <property type="entry name" value="CIRCADIAN PROTEIN CLOCK/ARNT/BMAL/PAS"/>
    <property type="match status" value="1"/>
</dbReference>
<dbReference type="Gene3D" id="4.10.280.10">
    <property type="entry name" value="Helix-loop-helix DNA-binding domain"/>
    <property type="match status" value="1"/>
</dbReference>
<dbReference type="InterPro" id="IPR001067">
    <property type="entry name" value="Nuc_translocat"/>
</dbReference>
<comment type="subcellular location">
    <subcellularLocation>
        <location evidence="1">Nucleus</location>
    </subcellularLocation>
</comment>
<dbReference type="SMART" id="SM00353">
    <property type="entry name" value="HLH"/>
    <property type="match status" value="1"/>
</dbReference>
<dbReference type="GO" id="GO:0005634">
    <property type="term" value="C:nucleus"/>
    <property type="evidence" value="ECO:0007669"/>
    <property type="project" value="UniProtKB-SubCell"/>
</dbReference>
<feature type="domain" description="PAS" evidence="9">
    <location>
        <begin position="261"/>
        <end position="308"/>
    </location>
</feature>
<dbReference type="SUPFAM" id="SSF55785">
    <property type="entry name" value="PYP-like sensor domain (PAS domain)"/>
    <property type="match status" value="2"/>
</dbReference>
<keyword evidence="8" id="KW-0812">Transmembrane</keyword>
<dbReference type="SMART" id="SM00091">
    <property type="entry name" value="PAS"/>
    <property type="match status" value="2"/>
</dbReference>
<feature type="transmembrane region" description="Helical" evidence="8">
    <location>
        <begin position="453"/>
        <end position="472"/>
    </location>
</feature>
<keyword evidence="11" id="KW-1185">Reference proteome</keyword>
<evidence type="ECO:0000256" key="6">
    <source>
        <dbReference type="ARBA" id="ARBA00023242"/>
    </source>
</evidence>